<gene>
    <name evidence="8" type="ORF">LAQU0_S15e01772g</name>
</gene>
<evidence type="ECO:0000313" key="8">
    <source>
        <dbReference type="EMBL" id="CUS24316.1"/>
    </source>
</evidence>
<dbReference type="Pfam" id="PF04080">
    <property type="entry name" value="Per1"/>
    <property type="match status" value="1"/>
</dbReference>
<dbReference type="OrthoDB" id="419770at2759"/>
<feature type="transmembrane region" description="Helical" evidence="7">
    <location>
        <begin position="156"/>
        <end position="174"/>
    </location>
</feature>
<evidence type="ECO:0000256" key="5">
    <source>
        <dbReference type="ARBA" id="ARBA00022989"/>
    </source>
</evidence>
<evidence type="ECO:0000256" key="4">
    <source>
        <dbReference type="ARBA" id="ARBA00022729"/>
    </source>
</evidence>
<keyword evidence="7" id="KW-0256">Endoplasmic reticulum</keyword>
<accession>A0A0P1KWS2</accession>
<name>A0A0P1KWS2_9SACH</name>
<dbReference type="PANTHER" id="PTHR13148:SF0">
    <property type="entry name" value="POST-GPI ATTACHMENT TO PROTEINS FACTOR 3"/>
    <property type="match status" value="1"/>
</dbReference>
<comment type="similarity">
    <text evidence="7">Belongs to the PGAP3 family.</text>
</comment>
<feature type="signal peptide" evidence="7">
    <location>
        <begin position="1"/>
        <end position="19"/>
    </location>
</feature>
<keyword evidence="4 7" id="KW-0732">Signal</keyword>
<keyword evidence="9" id="KW-1185">Reference proteome</keyword>
<keyword evidence="2 7" id="KW-0337">GPI-anchor biosynthesis</keyword>
<evidence type="ECO:0000256" key="3">
    <source>
        <dbReference type="ARBA" id="ARBA00022692"/>
    </source>
</evidence>
<keyword evidence="5 7" id="KW-1133">Transmembrane helix</keyword>
<dbReference type="InterPro" id="IPR007217">
    <property type="entry name" value="Per1-like"/>
</dbReference>
<proteinExistence type="inferred from homology"/>
<reference evidence="9" key="1">
    <citation type="submission" date="2015-10" db="EMBL/GenBank/DDBJ databases">
        <authorList>
            <person name="Devillers H."/>
        </authorList>
    </citation>
    <scope>NUCLEOTIDE SEQUENCE [LARGE SCALE GENOMIC DNA]</scope>
</reference>
<dbReference type="Proteomes" id="UP000236544">
    <property type="component" value="Unassembled WGS sequence"/>
</dbReference>
<evidence type="ECO:0000313" key="9">
    <source>
        <dbReference type="Proteomes" id="UP000236544"/>
    </source>
</evidence>
<dbReference type="EMBL" id="LN890572">
    <property type="protein sequence ID" value="CUS24316.1"/>
    <property type="molecule type" value="Genomic_DNA"/>
</dbReference>
<dbReference type="GO" id="GO:0016788">
    <property type="term" value="F:hydrolase activity, acting on ester bonds"/>
    <property type="evidence" value="ECO:0007669"/>
    <property type="project" value="TreeGrafter"/>
</dbReference>
<evidence type="ECO:0000256" key="2">
    <source>
        <dbReference type="ARBA" id="ARBA00022502"/>
    </source>
</evidence>
<feature type="chain" id="PRO_5016487689" description="Post-GPI attachment to proteins factor 3" evidence="7">
    <location>
        <begin position="20"/>
        <end position="354"/>
    </location>
</feature>
<evidence type="ECO:0000256" key="7">
    <source>
        <dbReference type="RuleBase" id="RU365066"/>
    </source>
</evidence>
<dbReference type="GO" id="GO:0006506">
    <property type="term" value="P:GPI anchor biosynthetic process"/>
    <property type="evidence" value="ECO:0007669"/>
    <property type="project" value="UniProtKB-KW"/>
</dbReference>
<sequence length="354" mass="41077">MLCLWVLLTISGLIQRTLGSPGDWLDEFIDCKELCEASTPCPGFEGVEVPSGASSEIAFFTEASAIQQHLLFWDCESNCDYQCQQVVTQMRIAAGEKIVQFHGKWPFKRLFGMQELFSTLFSVANFFPHYRGYKLLQRELTRLPVRKRSRFILEKYCYVAIAGMLAWTSSSIFHFRDLEVTEKLDYFFAGATVLSGFHGILIRILRLDKSDKFRHVVTAAVLLIFSLHVLRLYFDWSYTYNMRFNVLFGLLQYILLLTLAYKNKRQLKAGKLPRKSHHLPRENLFFELCVVPVALVVGTALAMSCELFDFFSYSWQIDSHAIWHACTVLPSWKLYDFFLHDFRYLDACEDSISD</sequence>
<dbReference type="GO" id="GO:0005789">
    <property type="term" value="C:endoplasmic reticulum membrane"/>
    <property type="evidence" value="ECO:0007669"/>
    <property type="project" value="UniProtKB-SubCell"/>
</dbReference>
<dbReference type="AlphaFoldDB" id="A0A0P1KWS2"/>
<keyword evidence="3 7" id="KW-0812">Transmembrane</keyword>
<evidence type="ECO:0000256" key="1">
    <source>
        <dbReference type="ARBA" id="ARBA00004127"/>
    </source>
</evidence>
<feature type="transmembrane region" description="Helical" evidence="7">
    <location>
        <begin position="246"/>
        <end position="263"/>
    </location>
</feature>
<keyword evidence="6 7" id="KW-0472">Membrane</keyword>
<feature type="transmembrane region" description="Helical" evidence="7">
    <location>
        <begin position="186"/>
        <end position="204"/>
    </location>
</feature>
<organism evidence="8 9">
    <name type="scientific">Lachancea quebecensis</name>
    <dbReference type="NCBI Taxonomy" id="1654605"/>
    <lineage>
        <taxon>Eukaryota</taxon>
        <taxon>Fungi</taxon>
        <taxon>Dikarya</taxon>
        <taxon>Ascomycota</taxon>
        <taxon>Saccharomycotina</taxon>
        <taxon>Saccharomycetes</taxon>
        <taxon>Saccharomycetales</taxon>
        <taxon>Saccharomycetaceae</taxon>
        <taxon>Lachancea</taxon>
    </lineage>
</organism>
<protein>
    <recommendedName>
        <fullName evidence="7">Post-GPI attachment to proteins factor 3</fullName>
    </recommendedName>
</protein>
<dbReference type="PANTHER" id="PTHR13148">
    <property type="entry name" value="PER1-RELATED"/>
    <property type="match status" value="1"/>
</dbReference>
<comment type="subcellular location">
    <subcellularLocation>
        <location evidence="1">Endomembrane system</location>
        <topology evidence="1">Multi-pass membrane protein</topology>
    </subcellularLocation>
    <subcellularLocation>
        <location evidence="7">Endoplasmic reticulum membrane</location>
        <topology evidence="7">Multi-pass membrane protein</topology>
    </subcellularLocation>
</comment>
<feature type="transmembrane region" description="Helical" evidence="7">
    <location>
        <begin position="216"/>
        <end position="234"/>
    </location>
</feature>
<evidence type="ECO:0000256" key="6">
    <source>
        <dbReference type="ARBA" id="ARBA00023136"/>
    </source>
</evidence>
<comment type="function">
    <text evidence="7">Involved in the lipid remodeling steps of GPI-anchor maturation.</text>
</comment>
<feature type="transmembrane region" description="Helical" evidence="7">
    <location>
        <begin position="284"/>
        <end position="303"/>
    </location>
</feature>
<comment type="caution">
    <text evidence="7">Lacks conserved residue(s) required for the propagation of feature annotation.</text>
</comment>